<reference evidence="2 3" key="1">
    <citation type="journal article" date="2015" name="Nature">
        <title>rRNA introns, odd ribosomes, and small enigmatic genomes across a large radiation of phyla.</title>
        <authorList>
            <person name="Brown C.T."/>
            <person name="Hug L.A."/>
            <person name="Thomas B.C."/>
            <person name="Sharon I."/>
            <person name="Castelle C.J."/>
            <person name="Singh A."/>
            <person name="Wilkins M.J."/>
            <person name="Williams K.H."/>
            <person name="Banfield J.F."/>
        </authorList>
    </citation>
    <scope>NUCLEOTIDE SEQUENCE [LARGE SCALE GENOMIC DNA]</scope>
</reference>
<dbReference type="Proteomes" id="UP000034783">
    <property type="component" value="Unassembled WGS sequence"/>
</dbReference>
<keyword evidence="1" id="KW-1133">Transmembrane helix</keyword>
<feature type="transmembrane region" description="Helical" evidence="1">
    <location>
        <begin position="162"/>
        <end position="181"/>
    </location>
</feature>
<feature type="transmembrane region" description="Helical" evidence="1">
    <location>
        <begin position="34"/>
        <end position="55"/>
    </location>
</feature>
<accession>A0A0G1JEQ4</accession>
<feature type="transmembrane region" description="Helical" evidence="1">
    <location>
        <begin position="12"/>
        <end position="28"/>
    </location>
</feature>
<evidence type="ECO:0000313" key="3">
    <source>
        <dbReference type="Proteomes" id="UP000034783"/>
    </source>
</evidence>
<evidence type="ECO:0000313" key="2">
    <source>
        <dbReference type="EMBL" id="KKT69795.1"/>
    </source>
</evidence>
<organism evidence="2 3">
    <name type="scientific">candidate division WWE3 bacterium GW2011_GWB1_44_4</name>
    <dbReference type="NCBI Taxonomy" id="1619116"/>
    <lineage>
        <taxon>Bacteria</taxon>
        <taxon>Katanobacteria</taxon>
    </lineage>
</organism>
<dbReference type="AlphaFoldDB" id="A0A0G1JEQ4"/>
<keyword evidence="1" id="KW-0812">Transmembrane</keyword>
<feature type="transmembrane region" description="Helical" evidence="1">
    <location>
        <begin position="98"/>
        <end position="116"/>
    </location>
</feature>
<protein>
    <submittedName>
        <fullName evidence="2">Uncharacterized protein</fullName>
    </submittedName>
</protein>
<keyword evidence="1" id="KW-0472">Membrane</keyword>
<gene>
    <name evidence="2" type="ORF">UW65_C0012G0013</name>
</gene>
<evidence type="ECO:0000256" key="1">
    <source>
        <dbReference type="SAM" id="Phobius"/>
    </source>
</evidence>
<comment type="caution">
    <text evidence="2">The sequence shown here is derived from an EMBL/GenBank/DDBJ whole genome shotgun (WGS) entry which is preliminary data.</text>
</comment>
<sequence>MLRKIGDLYKFPLLLSVLVTITFLALTVEKDPLQIAFVILGSLGGCFFLDLDYLIHSYFLEPKAEFSLSVQGFVKHKDLKGLANYIYYHKNDLKERTLNSAIFQLVLGGASILVVSSTASNFAKAFVIAIYINSMYRLAEQHLEYKSTNDWFWAFKKRPDRVGLAVYGLLLVSILILTFFLL</sequence>
<dbReference type="EMBL" id="LCJD01000012">
    <property type="protein sequence ID" value="KKT69795.1"/>
    <property type="molecule type" value="Genomic_DNA"/>
</dbReference>
<name>A0A0G1JEQ4_UNCKA</name>
<proteinExistence type="predicted"/>